<proteinExistence type="predicted"/>
<organism evidence="2 3">
    <name type="scientific">Plasmodium falciparum RAJ116</name>
    <dbReference type="NCBI Taxonomy" id="580058"/>
    <lineage>
        <taxon>Eukaryota</taxon>
        <taxon>Sar</taxon>
        <taxon>Alveolata</taxon>
        <taxon>Apicomplexa</taxon>
        <taxon>Aconoidasida</taxon>
        <taxon>Haemosporida</taxon>
        <taxon>Plasmodiidae</taxon>
        <taxon>Plasmodium</taxon>
        <taxon>Plasmodium (Laverania)</taxon>
    </lineage>
</organism>
<dbReference type="AlphaFoldDB" id="A0A0L0CZV5"/>
<protein>
    <submittedName>
        <fullName evidence="2">Uncharacterized protein</fullName>
    </submittedName>
</protein>
<evidence type="ECO:0000313" key="2">
    <source>
        <dbReference type="EMBL" id="KNC36919.1"/>
    </source>
</evidence>
<feature type="coiled-coil region" evidence="1">
    <location>
        <begin position="22"/>
        <end position="49"/>
    </location>
</feature>
<reference evidence="3" key="1">
    <citation type="submission" date="2015-07" db="EMBL/GenBank/DDBJ databases">
        <title>Annotation of Plasmodium falciparum RAJ116.</title>
        <authorList>
            <consortium name="The Broad Institute Genome Sequencing Platform"/>
            <person name="Volkman S.K."/>
            <person name="Neafsey D.E."/>
            <person name="Dash A.P."/>
            <person name="Chitnis C.E."/>
            <person name="Hartl D.L."/>
            <person name="Young S.K."/>
            <person name="Zeng Q."/>
            <person name="Koehrsen M."/>
            <person name="Alvarado L."/>
            <person name="Berlin A."/>
            <person name="Borenstein D."/>
            <person name="Chapman S.B."/>
            <person name="Chen Z."/>
            <person name="Engels R."/>
            <person name="Freedman E."/>
            <person name="Gellesch M."/>
            <person name="Goldberg J."/>
            <person name="Griggs A."/>
            <person name="Gujja S."/>
            <person name="Heilman E.R."/>
            <person name="Heiman D.I."/>
            <person name="Howarth C."/>
            <person name="Jen D."/>
            <person name="Larson L."/>
            <person name="Mehta T."/>
            <person name="Neiman D."/>
            <person name="Park D."/>
            <person name="Pearson M."/>
            <person name="Roberts A."/>
            <person name="Saif S."/>
            <person name="Shea T."/>
            <person name="Shenoy N."/>
            <person name="Sisk P."/>
            <person name="Stolte C."/>
            <person name="Sykes S."/>
            <person name="Walk T."/>
            <person name="White J."/>
            <person name="Yandava C."/>
            <person name="Haas B."/>
            <person name="Henn M.R."/>
            <person name="Nusbaum C."/>
            <person name="Birren B."/>
        </authorList>
    </citation>
    <scope>NUCLEOTIDE SEQUENCE [LARGE SCALE GENOMIC DNA]</scope>
    <source>
        <strain evidence="3">RAJ116</strain>
    </source>
</reference>
<dbReference type="OrthoDB" id="386428at2759"/>
<keyword evidence="1" id="KW-0175">Coiled coil</keyword>
<gene>
    <name evidence="2" type="ORF">PFLG_01390</name>
</gene>
<reference evidence="3" key="2">
    <citation type="submission" date="2015-07" db="EMBL/GenBank/DDBJ databases">
        <title>The genome sequence of Plasmodium falciparum RAJ116.</title>
        <authorList>
            <consortium name="The Broad Institute Genome Sequencing Platform"/>
            <person name="Volkman S.K."/>
            <person name="Neafsey D.E."/>
            <person name="Dash A.P."/>
            <person name="Chitnis C.E."/>
            <person name="Hartl D.L."/>
            <person name="Young S.K."/>
            <person name="Kodira C.D."/>
            <person name="Zeng Q."/>
            <person name="Koehrsen M."/>
            <person name="Godfrey P."/>
            <person name="Alvarado L."/>
            <person name="Berlin A."/>
            <person name="Borenstein D."/>
            <person name="Chen Z."/>
            <person name="Engels R."/>
            <person name="Freedman E."/>
            <person name="Gellesch M."/>
            <person name="Goldberg J."/>
            <person name="Griggs A."/>
            <person name="Gujja S."/>
            <person name="Heiman D."/>
            <person name="Hepburn T."/>
            <person name="Howarth C."/>
            <person name="Jen D."/>
            <person name="Larson L."/>
            <person name="Lewis B."/>
            <person name="Mehta T."/>
            <person name="Park D."/>
            <person name="Pearson M."/>
            <person name="Roberts A."/>
            <person name="Saif S."/>
            <person name="Shea T."/>
            <person name="Shenoy N."/>
            <person name="Sisk P."/>
            <person name="Stolte C."/>
            <person name="Sykes S."/>
            <person name="Walk T."/>
            <person name="White J."/>
            <person name="Yandava C."/>
            <person name="Wirth D.F."/>
            <person name="Nusbaum C."/>
            <person name="Birren B."/>
        </authorList>
    </citation>
    <scope>NUCLEOTIDE SEQUENCE [LARGE SCALE GENOMIC DNA]</scope>
    <source>
        <strain evidence="3">RAJ116</strain>
    </source>
</reference>
<evidence type="ECO:0000313" key="3">
    <source>
        <dbReference type="Proteomes" id="UP000054566"/>
    </source>
</evidence>
<dbReference type="Proteomes" id="UP000054566">
    <property type="component" value="Unassembled WGS sequence"/>
</dbReference>
<feature type="non-terminal residue" evidence="2">
    <location>
        <position position="1"/>
    </location>
</feature>
<name>A0A0L0CZV5_PLAFA</name>
<evidence type="ECO:0000256" key="1">
    <source>
        <dbReference type="SAM" id="Coils"/>
    </source>
</evidence>
<sequence length="55" mass="6735">ITNFMNKCKELQNICNDKDIILFKYKQEEKNLLQLIDSYKKEKEELQNEIEILEK</sequence>
<dbReference type="EMBL" id="GG664312">
    <property type="protein sequence ID" value="KNC36919.1"/>
    <property type="molecule type" value="Genomic_DNA"/>
</dbReference>
<accession>A0A0L0CZV5</accession>